<dbReference type="EMBL" id="BAUW01000006">
    <property type="protein sequence ID" value="GAE44177.1"/>
    <property type="molecule type" value="Genomic_DNA"/>
</dbReference>
<proteinExistence type="predicted"/>
<keyword evidence="2" id="KW-1185">Reference proteome</keyword>
<dbReference type="AlphaFoldDB" id="W4RJ52"/>
<name>W4RJ52_9BACI</name>
<dbReference type="Proteomes" id="UP000018949">
    <property type="component" value="Unassembled WGS sequence"/>
</dbReference>
<evidence type="ECO:0008006" key="3">
    <source>
        <dbReference type="Google" id="ProtNLM"/>
    </source>
</evidence>
<comment type="caution">
    <text evidence="1">The sequence shown here is derived from an EMBL/GenBank/DDBJ whole genome shotgun (WGS) entry which is preliminary data.</text>
</comment>
<gene>
    <name evidence="1" type="ORF">JCM21738_864</name>
</gene>
<sequence length="58" mass="6480">MKDGVDGLITPMKIEGIVEGLQKLLDNPTLREELIKNTTSMDYGNENEVQKVYSLINA</sequence>
<protein>
    <recommendedName>
        <fullName evidence="3">Glycosyltransferase</fullName>
    </recommendedName>
</protein>
<organism evidence="1 2">
    <name type="scientific">Mesobacillus boroniphilus JCM 21738</name>
    <dbReference type="NCBI Taxonomy" id="1294265"/>
    <lineage>
        <taxon>Bacteria</taxon>
        <taxon>Bacillati</taxon>
        <taxon>Bacillota</taxon>
        <taxon>Bacilli</taxon>
        <taxon>Bacillales</taxon>
        <taxon>Bacillaceae</taxon>
        <taxon>Mesobacillus</taxon>
    </lineage>
</organism>
<evidence type="ECO:0000313" key="1">
    <source>
        <dbReference type="EMBL" id="GAE44177.1"/>
    </source>
</evidence>
<accession>W4RJ52</accession>
<evidence type="ECO:0000313" key="2">
    <source>
        <dbReference type="Proteomes" id="UP000018949"/>
    </source>
</evidence>
<reference evidence="1 2" key="1">
    <citation type="submission" date="2013-12" db="EMBL/GenBank/DDBJ databases">
        <title>NBRP : Genome information of microbial organism related human and environment.</title>
        <authorList>
            <person name="Hattori M."/>
            <person name="Oshima K."/>
            <person name="Inaba H."/>
            <person name="Suda W."/>
            <person name="Sakamoto M."/>
            <person name="Iino T."/>
            <person name="Kitahara M."/>
            <person name="Oshida Y."/>
            <person name="Iida T."/>
            <person name="Kudo T."/>
            <person name="Itoh T."/>
            <person name="Ahmed I."/>
            <person name="Ohkuma M."/>
        </authorList>
    </citation>
    <scope>NUCLEOTIDE SEQUENCE [LARGE SCALE GENOMIC DNA]</scope>
    <source>
        <strain evidence="1 2">JCM 21738</strain>
    </source>
</reference>